<proteinExistence type="predicted"/>
<evidence type="ECO:0008006" key="4">
    <source>
        <dbReference type="Google" id="ProtNLM"/>
    </source>
</evidence>
<organism evidence="2 3">
    <name type="scientific">Leishmania donovani</name>
    <dbReference type="NCBI Taxonomy" id="5661"/>
    <lineage>
        <taxon>Eukaryota</taxon>
        <taxon>Discoba</taxon>
        <taxon>Euglenozoa</taxon>
        <taxon>Kinetoplastea</taxon>
        <taxon>Metakinetoplastina</taxon>
        <taxon>Trypanosomatida</taxon>
        <taxon>Trypanosomatidae</taxon>
        <taxon>Leishmaniinae</taxon>
        <taxon>Leishmania</taxon>
    </lineage>
</organism>
<dbReference type="InterPro" id="IPR032675">
    <property type="entry name" value="LRR_dom_sf"/>
</dbReference>
<evidence type="ECO:0000313" key="2">
    <source>
        <dbReference type="EMBL" id="AYU75666.1"/>
    </source>
</evidence>
<feature type="region of interest" description="Disordered" evidence="1">
    <location>
        <begin position="277"/>
        <end position="332"/>
    </location>
</feature>
<feature type="compositionally biased region" description="Polar residues" evidence="1">
    <location>
        <begin position="290"/>
        <end position="306"/>
    </location>
</feature>
<dbReference type="Gene3D" id="3.80.10.10">
    <property type="entry name" value="Ribonuclease Inhibitor"/>
    <property type="match status" value="3"/>
</dbReference>
<evidence type="ECO:0000256" key="1">
    <source>
        <dbReference type="SAM" id="MobiDB-lite"/>
    </source>
</evidence>
<sequence length="1414" mass="150999">MPHQRGEEDNSFACACPNGVRSTPAGGADDHRTEAALRLVRDVLLTEDWFVERPPLALAFAHPYIRLWCEMWRTEYVGDLHAPAAHESPVAEPPHKTRRPAAPPASYVRIGLRRLRNPIAFANPASAGVADILSGGVPLTSSSAVLSSSPNATAAQRTVRSLVAPVLTYPEPADVMESEPLYDAAAVRGIPVVDPTAPLFALEAYTEHVFRMPIGMRLGHVRLLTLWLPCHCPSHATPVNQRARLVRGLFSHVPASVTHDAAMKATACIHTAEAQQAVRHEPQPMAAPAVSSQHVKGSSGGATTLNIDADAGAAKADDSDSSAEQGSAHMEEVVEDDDWEAMALEEEALLEKQPLSVSTAAATVAPRMSDSPGLQEAPQARTCFSLFPTHHPSLPAAATSPAITASSDTSVVAAAPEPFGGASAVIEGVCVALPPPCGWWLRRGVRPSSALHGAPLPLYAHCIDATRPWLDWLEATARGTSDALPDKDGRSATQTFLCGVSLSGWLPKYVQPTIVSRAELAQRSVSVKLEDAISSTLPLRGLHIESSVRALKRLLGGRSGERGDPGGGAALLGTLVALDAPYLRDAEPDLLAGRDRLTASDDGDAGSLASALCRLRRLRFLSMNHGRDVLAEAFSPSPAQTAVFSTCVEALLLHGVTGLAPRTLASVGRCCVSLRTVDLTSTSVTDDELRALVYGRWDTPCKGSKPAACLAKLSPLVCLEEVRLTACRSLTCVDALAALPQLRRLDLRASGVRQVADLAGCHLLEEVVLTRCEHVTELYPLWRLPRLRCVEADGVRQLQQYRALMPPAASTAEEDEGGDECFVAPLARLNLSQAAVIRGASVGYLARRLRDLSGHFTSLVALLLDHTDADDDTLRALAGFSTAEAESGHFAGRWLPVASSLRELSLVGCVRVHHLGPLGMLPQLTRLVADHSGVEHVDGLQHSRSLDSLYLSHCTRLWAISPLAYVTSLRCVDLSHTPLTDAALLRFVYPTVVEKLTARRHPHLGEIVVSLQACTATPAPLVPSQVEELRLCHCMSLLHISCVAHLPRLRRLDVGNTALFDRGFAGFFGRTKALLCTQSWPTAHPAGAAVDDDEALRLAPLPDEAALLTAWRRDTQTGAAVPRDASSTSRETSADRAAVTAGGPPHSVEFDFSVGALNTLTHVCLSYCVEVRCIAAFALFPQLVSLDVTGTAVDSASLLAFVNVLLEGCGSGASDVPVMRLEMEGDSLRPRALPAPRTRSVPAVSLSTRGSDADGAAVEPSLRRRRLFALTTLTLAWCHYLTDVRCCAAVPSLRHLDVCGTPVDNLSVAAFSSRVADALASAASGEEAQWWTHHRCSLLSLDVSCCRRVTDIAPLFAAPVNSLPGSGVSSRRRESSGHCPPLSLMELRLRHSGVTSTKEELRALDPFGRCLFML</sequence>
<dbReference type="VEuPathDB" id="TriTrypDB:LdCL_020011700"/>
<dbReference type="EMBL" id="CP029501">
    <property type="protein sequence ID" value="AYU75666.1"/>
    <property type="molecule type" value="Genomic_DNA"/>
</dbReference>
<feature type="region of interest" description="Disordered" evidence="1">
    <location>
        <begin position="1118"/>
        <end position="1142"/>
    </location>
</feature>
<dbReference type="VEuPathDB" id="TriTrypDB:LdBPK_020610.1"/>
<accession>A0A3S5H511</accession>
<evidence type="ECO:0000313" key="3">
    <source>
        <dbReference type="Proteomes" id="UP000274082"/>
    </source>
</evidence>
<protein>
    <recommendedName>
        <fullName evidence="4">Leucine Rich repeat family protein</fullName>
    </recommendedName>
</protein>
<dbReference type="OrthoDB" id="263468at2759"/>
<dbReference type="Proteomes" id="UP000274082">
    <property type="component" value="Chromosome 2"/>
</dbReference>
<keyword evidence="3" id="KW-1185">Reference proteome</keyword>
<reference evidence="2 3" key="1">
    <citation type="journal article" date="2018" name="Sci. Rep.">
        <title>A complete Leishmania donovani reference genome identifies novel genetic variations associated with virulence.</title>
        <authorList>
            <person name="Lypaczewski P."/>
            <person name="Hoshizaki J."/>
            <person name="Zhang W.-W."/>
            <person name="McCall L.-I."/>
            <person name="Torcivia-Rodriguez J."/>
            <person name="Simonyan V."/>
            <person name="Kaur A."/>
            <person name="Dewar K."/>
            <person name="Matlashewski G."/>
        </authorList>
    </citation>
    <scope>NUCLEOTIDE SEQUENCE [LARGE SCALE GENOMIC DNA]</scope>
    <source>
        <strain evidence="2 3">LdCL</strain>
    </source>
</reference>
<gene>
    <name evidence="2" type="ORF">LdCL_020011700</name>
</gene>
<dbReference type="SUPFAM" id="SSF52058">
    <property type="entry name" value="L domain-like"/>
    <property type="match status" value="1"/>
</dbReference>
<name>A0A3S5H511_LEIDO</name>
<dbReference type="PANTHER" id="PTHR12904">
    <property type="match status" value="1"/>
</dbReference>
<dbReference type="PANTHER" id="PTHR12904:SF31">
    <property type="entry name" value="LEUCINE-RICH REPEAT PROTEIN (LRRP)"/>
    <property type="match status" value="1"/>
</dbReference>
<dbReference type="VEuPathDB" id="TriTrypDB:LDHU3_02.0780"/>
<dbReference type="InterPro" id="IPR051341">
    <property type="entry name" value="Zyg-11_UBL_adapter"/>
</dbReference>